<accession>A0A6V7FHB1</accession>
<gene>
    <name evidence="1" type="ORF">CFBP7900_38250</name>
</gene>
<dbReference type="AlphaFoldDB" id="A0A6V7FHB1"/>
<proteinExistence type="predicted"/>
<dbReference type="RefSeq" id="WP_023905316.1">
    <property type="nucleotide sequence ID" value="NZ_CAJDKC010000005.1"/>
</dbReference>
<organism evidence="1 2">
    <name type="scientific">Xanthomonas hortorum pv. carotae</name>
    <dbReference type="NCBI Taxonomy" id="487904"/>
    <lineage>
        <taxon>Bacteria</taxon>
        <taxon>Pseudomonadati</taxon>
        <taxon>Pseudomonadota</taxon>
        <taxon>Gammaproteobacteria</taxon>
        <taxon>Lysobacterales</taxon>
        <taxon>Lysobacteraceae</taxon>
        <taxon>Xanthomonas</taxon>
    </lineage>
</organism>
<dbReference type="EMBL" id="CAJDKC010000005">
    <property type="protein sequence ID" value="CAD0362727.1"/>
    <property type="molecule type" value="Genomic_DNA"/>
</dbReference>
<evidence type="ECO:0000313" key="2">
    <source>
        <dbReference type="Proteomes" id="UP000587508"/>
    </source>
</evidence>
<dbReference type="Proteomes" id="UP000587508">
    <property type="component" value="Unassembled WGS sequence"/>
</dbReference>
<comment type="caution">
    <text evidence="1">The sequence shown here is derived from an EMBL/GenBank/DDBJ whole genome shotgun (WGS) entry which is preliminary data.</text>
</comment>
<dbReference type="EMBL" id="CAJDKC010000005">
    <property type="protein sequence ID" value="CAD0362729.1"/>
    <property type="molecule type" value="Genomic_DNA"/>
</dbReference>
<reference evidence="1 2" key="1">
    <citation type="submission" date="2020-07" db="EMBL/GenBank/DDBJ databases">
        <authorList>
            <person name="Pothier F. J."/>
        </authorList>
    </citation>
    <scope>NUCLEOTIDE SEQUENCE [LARGE SCALE GENOMIC DNA]</scope>
    <source>
        <strain evidence="1 2">CFBP 7900</strain>
    </source>
</reference>
<protein>
    <submittedName>
        <fullName evidence="1">Uncharacterized protein</fullName>
    </submittedName>
</protein>
<evidence type="ECO:0000313" key="1">
    <source>
        <dbReference type="EMBL" id="CAD0362729.1"/>
    </source>
</evidence>
<name>A0A6V7FHB1_9XANT</name>
<sequence>MTPLDKPLRREVQIGDEAYTLIIDPNGLKLVEKGKRKGLRLRWDALVNGNAALAIALNASLGDA</sequence>